<evidence type="ECO:0000256" key="1">
    <source>
        <dbReference type="SAM" id="Phobius"/>
    </source>
</evidence>
<proteinExistence type="predicted"/>
<name>A0ABY9KTZ5_9BACI</name>
<dbReference type="Proteomes" id="UP001180087">
    <property type="component" value="Chromosome"/>
</dbReference>
<keyword evidence="1" id="KW-0812">Transmembrane</keyword>
<feature type="transmembrane region" description="Helical" evidence="1">
    <location>
        <begin position="60"/>
        <end position="79"/>
    </location>
</feature>
<keyword evidence="1" id="KW-1133">Transmembrane helix</keyword>
<sequence>MLFLKAFLGIALILWGIFILFSVLFKMKNPDYKDDGTIGTSGFIELELVSKTFNRLPAGLAKGIVIVTGISFVVLGIVMI</sequence>
<keyword evidence="1" id="KW-0472">Membrane</keyword>
<accession>A0ABY9KTZ5</accession>
<reference evidence="2" key="1">
    <citation type="submission" date="2023-06" db="EMBL/GenBank/DDBJ databases">
        <title>A Treasure from Seagulls: Isolation and Description of Aciduricobacillus qingdaonensis gen. nov., sp. nov., a Rare Obligately Uric Acid-utilizing Member in the Family Bacillaceae.</title>
        <authorList>
            <person name="Liu W."/>
            <person name="Wang B."/>
        </authorList>
    </citation>
    <scope>NUCLEOTIDE SEQUENCE</scope>
    <source>
        <strain evidence="2">44XB</strain>
    </source>
</reference>
<evidence type="ECO:0000313" key="2">
    <source>
        <dbReference type="EMBL" id="WLV24207.1"/>
    </source>
</evidence>
<keyword evidence="3" id="KW-1185">Reference proteome</keyword>
<evidence type="ECO:0000313" key="3">
    <source>
        <dbReference type="Proteomes" id="UP001180087"/>
    </source>
</evidence>
<gene>
    <name evidence="2" type="ORF">QR721_11255</name>
</gene>
<protein>
    <submittedName>
        <fullName evidence="2">Uncharacterized protein</fullName>
    </submittedName>
</protein>
<feature type="transmembrane region" description="Helical" evidence="1">
    <location>
        <begin position="6"/>
        <end position="25"/>
    </location>
</feature>
<dbReference type="EMBL" id="CP129113">
    <property type="protein sequence ID" value="WLV24207.1"/>
    <property type="molecule type" value="Genomic_DNA"/>
</dbReference>
<dbReference type="RefSeq" id="WP_348026995.1">
    <property type="nucleotide sequence ID" value="NZ_CP129113.1"/>
</dbReference>
<organism evidence="2 3">
    <name type="scientific">Aciduricibacillus chroicocephali</name>
    <dbReference type="NCBI Taxonomy" id="3054939"/>
    <lineage>
        <taxon>Bacteria</taxon>
        <taxon>Bacillati</taxon>
        <taxon>Bacillota</taxon>
        <taxon>Bacilli</taxon>
        <taxon>Bacillales</taxon>
        <taxon>Bacillaceae</taxon>
        <taxon>Aciduricibacillus</taxon>
    </lineage>
</organism>